<sequence length="1065" mass="119184">MQNVINSVKGTALGVAEFLTPVLKESKFKETGVITPEEFVAAGDHLVHHCPTWKWASGEEAKVKPYLPKDKQFLLTRNVPCYKRCKQMEYSDELEAIIEEDDGDGGWVDTYHNSGVTGVTEAVREISLDNKDNMNMNVQTGACGNGDEEDDDEGEAADMEEYEESGLLETDEATLDTSKMADLSKTKAEAGGEDAILQTRTYDLYITYDKYYQTPRLWLFGYDEDRQPLTVDQMYEDISQDHVKKTVTIENHPHLPPPAMCSVHPCRHAEVMKKIIETVAEGGGELGVHMYLLIFLKFVQAVIPTIEYDYTRHFTILEGVPRDAEHLLALLPSLCNPSHPKTSRLGLGQTYSRGSKNDNEETTEEPEENLDMLVPHEVPTGVLTVHIKDCKLFPNIYFKFLLRISVGGKEKCTKLQSNKDARGGKADFSFCFDEWKYFSIQIPEQKSSAVNPNQIMVELFFFEPTARDPKPMSSAFFNVLKVLNESIVTHQFDVMLNKQVVCKLDVEMAITYGSFGYGYSHQLKHPDRTVEEQVEKSLFPCCPPHHNLHLHDPDYNEKCTHSDIITHLIQRDNQGGRYSSDLMKQIEKRGRLCKVCCEEMEADLFALPWMPVNIGGSDLLAKAWFGDTQYRVLLSDLNTVWEEEMTTDDIQSRAQDLNKRLRAPTQAFFSHLCSAARPCFSCQDDDDQISAAHVTLEQHGDNLTVKLKSELAGLPFYWEFRCTTTPVGVVCRQLVRPLLAVSRVLQRQVEDLAALLARKDAEIQDYQENGAVLSRARLQTEPFEVHKYRENFFTQIVPQMGVLVDSLGFDSELQALYMAVSSGKTGQKRKRSADSSPAAEDSHVSEHHAPDHQHITDVTADVGSSLASQEQNDVKKSSAKPRVADSKQTVPLASTTAAGSEERSTSRPKKKKAVGLFRMPTATTSASKKEDKTERVRESRTVMRLLFVSRLGVVPVAVQGESGKADKARLPGGVERRAETVRGQDWQGAAASVASELGSLPFPSQLRAARHSAVVKQPSREPETAAGTRTLTAALRNQDPPAGDSKRACQDKRNFSIYSPCLRLD</sequence>
<evidence type="ECO:0000313" key="19">
    <source>
        <dbReference type="EMBL" id="KAL1273294.1"/>
    </source>
</evidence>
<dbReference type="Pfam" id="PF03987">
    <property type="entry name" value="Autophagy_act_C"/>
    <property type="match status" value="1"/>
</dbReference>
<feature type="compositionally biased region" description="Polar residues" evidence="15">
    <location>
        <begin position="886"/>
        <end position="898"/>
    </location>
</feature>
<evidence type="ECO:0000256" key="1">
    <source>
        <dbReference type="ARBA" id="ARBA00004123"/>
    </source>
</evidence>
<dbReference type="Gene3D" id="3.30.1460.50">
    <property type="match status" value="1"/>
</dbReference>
<keyword evidence="9" id="KW-0653">Protein transport</keyword>
<proteinExistence type="inferred from homology"/>
<protein>
    <recommendedName>
        <fullName evidence="4">Ubiquitin-like-conjugating enzyme ATG3</fullName>
    </recommendedName>
    <alternativeName>
        <fullName evidence="14">Autophagy-related protein 3</fullName>
    </alternativeName>
</protein>
<evidence type="ECO:0000256" key="5">
    <source>
        <dbReference type="ARBA" id="ARBA00022448"/>
    </source>
</evidence>
<dbReference type="Gene3D" id="1.10.287.450">
    <property type="entry name" value="Helix hairpin bin"/>
    <property type="match status" value="1"/>
</dbReference>
<evidence type="ECO:0000256" key="13">
    <source>
        <dbReference type="ARBA" id="ARBA00025747"/>
    </source>
</evidence>
<dbReference type="Pfam" id="PF21928">
    <property type="entry name" value="XLF_CC"/>
    <property type="match status" value="1"/>
</dbReference>
<keyword evidence="11" id="KW-0234">DNA repair</keyword>
<evidence type="ECO:0000256" key="4">
    <source>
        <dbReference type="ARBA" id="ARBA00017573"/>
    </source>
</evidence>
<keyword evidence="12" id="KW-0539">Nucleus</keyword>
<gene>
    <name evidence="19" type="ORF">QQF64_029156</name>
</gene>
<dbReference type="InterPro" id="IPR007135">
    <property type="entry name" value="Atg3/Atg10"/>
</dbReference>
<evidence type="ECO:0000256" key="12">
    <source>
        <dbReference type="ARBA" id="ARBA00023242"/>
    </source>
</evidence>
<comment type="subcellular location">
    <subcellularLocation>
        <location evidence="2">Cytoplasm</location>
    </subcellularLocation>
    <subcellularLocation>
        <location evidence="1">Nucleus</location>
    </subcellularLocation>
</comment>
<evidence type="ECO:0000256" key="10">
    <source>
        <dbReference type="ARBA" id="ARBA00023006"/>
    </source>
</evidence>
<organism evidence="19 20">
    <name type="scientific">Cirrhinus molitorella</name>
    <name type="common">mud carp</name>
    <dbReference type="NCBI Taxonomy" id="172907"/>
    <lineage>
        <taxon>Eukaryota</taxon>
        <taxon>Metazoa</taxon>
        <taxon>Chordata</taxon>
        <taxon>Craniata</taxon>
        <taxon>Vertebrata</taxon>
        <taxon>Euteleostomi</taxon>
        <taxon>Actinopterygii</taxon>
        <taxon>Neopterygii</taxon>
        <taxon>Teleostei</taxon>
        <taxon>Ostariophysi</taxon>
        <taxon>Cypriniformes</taxon>
        <taxon>Cyprinidae</taxon>
        <taxon>Labeoninae</taxon>
        <taxon>Labeonini</taxon>
        <taxon>Cirrhinus</taxon>
    </lineage>
</organism>
<feature type="region of interest" description="Disordered" evidence="15">
    <location>
        <begin position="1013"/>
        <end position="1048"/>
    </location>
</feature>
<evidence type="ECO:0000256" key="14">
    <source>
        <dbReference type="ARBA" id="ARBA00034553"/>
    </source>
</evidence>
<feature type="region of interest" description="Disordered" evidence="15">
    <location>
        <begin position="134"/>
        <end position="167"/>
    </location>
</feature>
<dbReference type="Proteomes" id="UP001558613">
    <property type="component" value="Unassembled WGS sequence"/>
</dbReference>
<feature type="domain" description="XLF-like N-terminal" evidence="16">
    <location>
        <begin position="608"/>
        <end position="723"/>
    </location>
</feature>
<keyword evidence="7" id="KW-0227">DNA damage</keyword>
<keyword evidence="20" id="KW-1185">Reference proteome</keyword>
<dbReference type="Pfam" id="PF09302">
    <property type="entry name" value="XLF"/>
    <property type="match status" value="1"/>
</dbReference>
<feature type="domain" description="XLF-like coiled-coil region" evidence="18">
    <location>
        <begin position="729"/>
        <end position="774"/>
    </location>
</feature>
<evidence type="ECO:0000256" key="11">
    <source>
        <dbReference type="ARBA" id="ARBA00023204"/>
    </source>
</evidence>
<evidence type="ECO:0000256" key="3">
    <source>
        <dbReference type="ARBA" id="ARBA00007683"/>
    </source>
</evidence>
<evidence type="ECO:0000259" key="18">
    <source>
        <dbReference type="Pfam" id="PF21928"/>
    </source>
</evidence>
<dbReference type="InterPro" id="IPR015381">
    <property type="entry name" value="XLF-like_N"/>
</dbReference>
<evidence type="ECO:0000259" key="16">
    <source>
        <dbReference type="Pfam" id="PF09302"/>
    </source>
</evidence>
<comment type="similarity">
    <text evidence="3">Belongs to the ATG3 family.</text>
</comment>
<comment type="caution">
    <text evidence="19">The sequence shown here is derived from an EMBL/GenBank/DDBJ whole genome shotgun (WGS) entry which is preliminary data.</text>
</comment>
<feature type="compositionally biased region" description="Basic and acidic residues" evidence="15">
    <location>
        <begin position="840"/>
        <end position="852"/>
    </location>
</feature>
<accession>A0ABR3N8W1</accession>
<dbReference type="InterPro" id="IPR038051">
    <property type="entry name" value="XRCC4-like_N_sf"/>
</dbReference>
<keyword evidence="5" id="KW-0813">Transport</keyword>
<keyword evidence="10" id="KW-0072">Autophagy</keyword>
<dbReference type="InterPro" id="IPR053829">
    <property type="entry name" value="XLF-like_CC"/>
</dbReference>
<feature type="compositionally biased region" description="Acidic residues" evidence="15">
    <location>
        <begin position="146"/>
        <end position="167"/>
    </location>
</feature>
<evidence type="ECO:0000256" key="2">
    <source>
        <dbReference type="ARBA" id="ARBA00004496"/>
    </source>
</evidence>
<feature type="compositionally biased region" description="Basic and acidic residues" evidence="15">
    <location>
        <begin position="927"/>
        <end position="936"/>
    </location>
</feature>
<feature type="region of interest" description="Disordered" evidence="15">
    <location>
        <begin position="821"/>
        <end position="852"/>
    </location>
</feature>
<dbReference type="PANTHER" id="PTHR12866">
    <property type="entry name" value="UBIQUITIN-LIKE-CONJUGATING ENZYME ATG3"/>
    <property type="match status" value="1"/>
</dbReference>
<evidence type="ECO:0000256" key="8">
    <source>
        <dbReference type="ARBA" id="ARBA00022786"/>
    </source>
</evidence>
<feature type="region of interest" description="Disordered" evidence="15">
    <location>
        <begin position="341"/>
        <end position="368"/>
    </location>
</feature>
<dbReference type="Gene3D" id="2.170.210.10">
    <property type="entry name" value="DNA double-strand break repair and VJ recombination XRCC4, N-terminal"/>
    <property type="match status" value="1"/>
</dbReference>
<dbReference type="PANTHER" id="PTHR12866:SF2">
    <property type="entry name" value="UBIQUITIN-LIKE-CONJUGATING ENZYME ATG3"/>
    <property type="match status" value="1"/>
</dbReference>
<feature type="domain" description="Cation channel sperm-associated targeting subunit tau C2" evidence="17">
    <location>
        <begin position="373"/>
        <end position="513"/>
    </location>
</feature>
<evidence type="ECO:0000256" key="7">
    <source>
        <dbReference type="ARBA" id="ARBA00022763"/>
    </source>
</evidence>
<keyword evidence="8" id="KW-0833">Ubl conjugation pathway</keyword>
<dbReference type="Pfam" id="PF15729">
    <property type="entry name" value="CTSRT"/>
    <property type="match status" value="1"/>
</dbReference>
<keyword evidence="6" id="KW-0963">Cytoplasm</keyword>
<reference evidence="19 20" key="1">
    <citation type="submission" date="2023-09" db="EMBL/GenBank/DDBJ databases">
        <authorList>
            <person name="Wang M."/>
        </authorList>
    </citation>
    <scope>NUCLEOTIDE SEQUENCE [LARGE SCALE GENOMIC DNA]</scope>
    <source>
        <strain evidence="19">GT-2023</strain>
        <tissue evidence="19">Liver</tissue>
    </source>
</reference>
<evidence type="ECO:0000259" key="17">
    <source>
        <dbReference type="Pfam" id="PF15729"/>
    </source>
</evidence>
<evidence type="ECO:0000313" key="20">
    <source>
        <dbReference type="Proteomes" id="UP001558613"/>
    </source>
</evidence>
<evidence type="ECO:0000256" key="9">
    <source>
        <dbReference type="ARBA" id="ARBA00022927"/>
    </source>
</evidence>
<feature type="region of interest" description="Disordered" evidence="15">
    <location>
        <begin position="865"/>
        <end position="936"/>
    </location>
</feature>
<feature type="compositionally biased region" description="Low complexity" evidence="15">
    <location>
        <begin position="1024"/>
        <end position="1036"/>
    </location>
</feature>
<evidence type="ECO:0000256" key="15">
    <source>
        <dbReference type="SAM" id="MobiDB-lite"/>
    </source>
</evidence>
<name>A0ABR3N8W1_9TELE</name>
<dbReference type="EMBL" id="JAYMGO010000006">
    <property type="protein sequence ID" value="KAL1273294.1"/>
    <property type="molecule type" value="Genomic_DNA"/>
</dbReference>
<evidence type="ECO:0000256" key="6">
    <source>
        <dbReference type="ARBA" id="ARBA00022490"/>
    </source>
</evidence>
<dbReference type="InterPro" id="IPR048363">
    <property type="entry name" value="CTSRT_C2"/>
</dbReference>
<dbReference type="CDD" id="cd22285">
    <property type="entry name" value="HD_XLF_N"/>
    <property type="match status" value="1"/>
</dbReference>
<comment type="similarity">
    <text evidence="13">Belongs to the XRCC4-XLF family. XLF subfamily.</text>
</comment>